<dbReference type="InterPro" id="IPR036390">
    <property type="entry name" value="WH_DNA-bd_sf"/>
</dbReference>
<dbReference type="InParanoid" id="D6WQ74"/>
<dbReference type="GO" id="GO:0006357">
    <property type="term" value="P:regulation of transcription by RNA polymerase II"/>
    <property type="evidence" value="ECO:0000318"/>
    <property type="project" value="GO_Central"/>
</dbReference>
<dbReference type="EMBL" id="KQ971354">
    <property type="protein sequence ID" value="EFA06116.1"/>
    <property type="molecule type" value="Genomic_DNA"/>
</dbReference>
<evidence type="ECO:0000256" key="3">
    <source>
        <dbReference type="ARBA" id="ARBA00023242"/>
    </source>
</evidence>
<evidence type="ECO:0000313" key="8">
    <source>
        <dbReference type="Proteomes" id="UP000007266"/>
    </source>
</evidence>
<dbReference type="KEGG" id="tca:100141810"/>
<dbReference type="PROSITE" id="PS51526">
    <property type="entry name" value="RFX_DBD"/>
    <property type="match status" value="1"/>
</dbReference>
<feature type="region of interest" description="Disordered" evidence="5">
    <location>
        <begin position="1"/>
        <end position="56"/>
    </location>
</feature>
<dbReference type="Gene3D" id="1.10.10.10">
    <property type="entry name" value="Winged helix-like DNA-binding domain superfamily/Winged helix DNA-binding domain"/>
    <property type="match status" value="1"/>
</dbReference>
<evidence type="ECO:0000259" key="6">
    <source>
        <dbReference type="PROSITE" id="PS51526"/>
    </source>
</evidence>
<dbReference type="GO" id="GO:0000978">
    <property type="term" value="F:RNA polymerase II cis-regulatory region sequence-specific DNA binding"/>
    <property type="evidence" value="ECO:0000318"/>
    <property type="project" value="GO_Central"/>
</dbReference>
<dbReference type="SUPFAM" id="SSF46785">
    <property type="entry name" value="Winged helix' DNA-binding domain"/>
    <property type="match status" value="1"/>
</dbReference>
<feature type="compositionally biased region" description="Polar residues" evidence="5">
    <location>
        <begin position="1"/>
        <end position="29"/>
    </location>
</feature>
<keyword evidence="3" id="KW-0539">Nucleus</keyword>
<dbReference type="InterPro" id="IPR036388">
    <property type="entry name" value="WH-like_DNA-bd_sf"/>
</dbReference>
<dbReference type="InterPro" id="IPR003150">
    <property type="entry name" value="DNA-bd_RFX"/>
</dbReference>
<feature type="domain" description="RFX-type winged-helix" evidence="6">
    <location>
        <begin position="112"/>
        <end position="187"/>
    </location>
</feature>
<reference evidence="7 8" key="2">
    <citation type="journal article" date="2010" name="Nucleic Acids Res.">
        <title>BeetleBase in 2010: revisions to provide comprehensive genomic information for Tribolium castaneum.</title>
        <authorList>
            <person name="Kim H.S."/>
            <person name="Murphy T."/>
            <person name="Xia J."/>
            <person name="Caragea D."/>
            <person name="Park Y."/>
            <person name="Beeman R.W."/>
            <person name="Lorenzen M.D."/>
            <person name="Butcher S."/>
            <person name="Manak J.R."/>
            <person name="Brown S.J."/>
        </authorList>
    </citation>
    <scope>GENOME REANNOTATION</scope>
    <source>
        <strain evidence="7 8">Georgia GA2</strain>
    </source>
</reference>
<comment type="subcellular location">
    <subcellularLocation>
        <location evidence="1">Nucleus</location>
    </subcellularLocation>
</comment>
<name>D6WQ74_TRICA</name>
<feature type="compositionally biased region" description="Low complexity" evidence="5">
    <location>
        <begin position="412"/>
        <end position="423"/>
    </location>
</feature>
<dbReference type="Proteomes" id="UP000007266">
    <property type="component" value="Linkage group 7"/>
</dbReference>
<keyword evidence="2" id="KW-0238">DNA-binding</keyword>
<dbReference type="InterPro" id="IPR039779">
    <property type="entry name" value="RFX-like"/>
</dbReference>
<protein>
    <recommendedName>
        <fullName evidence="6">RFX-type winged-helix domain-containing protein</fullName>
    </recommendedName>
</protein>
<feature type="region of interest" description="Disordered" evidence="5">
    <location>
        <begin position="260"/>
        <end position="358"/>
    </location>
</feature>
<keyword evidence="8" id="KW-1185">Reference proteome</keyword>
<accession>D6WQ74</accession>
<proteinExistence type="inferred from homology"/>
<evidence type="ECO:0000256" key="4">
    <source>
        <dbReference type="ARBA" id="ARBA00061114"/>
    </source>
</evidence>
<dbReference type="Pfam" id="PF02257">
    <property type="entry name" value="RFX_DNA_binding"/>
    <property type="match status" value="1"/>
</dbReference>
<sequence>MMETQQWPAKFQQSGAGTDTTQDSLNNGEDGNVAKEENGDGVHESDKRAENDSPTISEKARQLISLILEQMKELSNAEKYLLYLKLFQISNVVDPLRQPLNPLGSRSEINRTISWIKTHLEEDAALSLPKQEVYEEYTVYCTQNQIKSLSQADFGKVMKQVYPKVRARRLGTRGNSRYCYSGLRRCIKLKPPKLPDLGDKPLSTEAPCTQSTLTAAAWLIVKEWSEFHFGVQFPSLQALARFLVVSHSVGAGTDAANQLTSATESQLKGEVCGGKTGTKHREMQLQLQKKIQQKNEVKERKRKIQSPKSDPKPTVKKSKGSVSSIRLEGSPTLTGAGESSTSTSTGSTSTSPTQGKSICDKSLDFTQLPALPDFKSFQKPVCEQQQPQQQQQNGVGTSTKVAIPRLASGKAQQQQRSPQSSPKKQVKNAKYKAIQPKPQPCDNASYNPQTTADIRSQGVLHNVDRCKERKSSDDDCDAPVFPLPRERLESISNVDKDAMDEYLGTNNSQHEEELSKYFSNNIETTDQDNSTKLSQLRQLLEQNGISDNKNFLIDSGPTVALPHPMLDPLAVPNVNIYPIPAQLSTLPTNQSSARRRVSFETPLHEDTVPPSPNTRRKNFSFTPISPGPQSPTGRQSKCSSTNVSPFVSPRNTPIPRTKNTTHQNAGIGVRKKIKRESDLSVEIPDAKNYMAMSAPVSPMLYNNKKSVLEKLLHSNSKVAYTPDYVNPSVKHDVSEVDLLESENVETFPDFTAYRSQSVPLNQMIKSNFTEDAHFLPTLPNQGADFNDFDPISESVTVNRIIDALDEHPCENPGTMEMYNVEMPQNSQCLPSFNLIVDNNIDNFGENMAFAPGSRHLARSQSIDVNCFDMKSANLNPSRSVPSTPLPFNSSKPAPVKNFANQSSRSYPSTPSLVAESAFNYAVNGDCLLNGQPIRNGTARNQADELTYFMNLNETNEDNNIDRHLTAEEEFSIGRSLPGNEFGIAESENALMDEDGVLIGEQTFNGNINN</sequence>
<dbReference type="PANTHER" id="PTHR12619:SF21">
    <property type="entry name" value="RFX-TYPE WINGED-HELIX DOMAIN-CONTAINING PROTEIN"/>
    <property type="match status" value="1"/>
</dbReference>
<evidence type="ECO:0000256" key="2">
    <source>
        <dbReference type="ARBA" id="ARBA00023125"/>
    </source>
</evidence>
<dbReference type="HOGENOM" id="CLU_007850_0_0_1"/>
<reference evidence="7 8" key="1">
    <citation type="journal article" date="2008" name="Nature">
        <title>The genome of the model beetle and pest Tribolium castaneum.</title>
        <authorList>
            <consortium name="Tribolium Genome Sequencing Consortium"/>
            <person name="Richards S."/>
            <person name="Gibbs R.A."/>
            <person name="Weinstock G.M."/>
            <person name="Brown S.J."/>
            <person name="Denell R."/>
            <person name="Beeman R.W."/>
            <person name="Gibbs R."/>
            <person name="Beeman R.W."/>
            <person name="Brown S.J."/>
            <person name="Bucher G."/>
            <person name="Friedrich M."/>
            <person name="Grimmelikhuijzen C.J."/>
            <person name="Klingler M."/>
            <person name="Lorenzen M."/>
            <person name="Richards S."/>
            <person name="Roth S."/>
            <person name="Schroder R."/>
            <person name="Tautz D."/>
            <person name="Zdobnov E.M."/>
            <person name="Muzny D."/>
            <person name="Gibbs R.A."/>
            <person name="Weinstock G.M."/>
            <person name="Attaway T."/>
            <person name="Bell S."/>
            <person name="Buhay C.J."/>
            <person name="Chandrabose M.N."/>
            <person name="Chavez D."/>
            <person name="Clerk-Blankenburg K.P."/>
            <person name="Cree A."/>
            <person name="Dao M."/>
            <person name="Davis C."/>
            <person name="Chacko J."/>
            <person name="Dinh H."/>
            <person name="Dugan-Rocha S."/>
            <person name="Fowler G."/>
            <person name="Garner T.T."/>
            <person name="Garnes J."/>
            <person name="Gnirke A."/>
            <person name="Hawes A."/>
            <person name="Hernandez J."/>
            <person name="Hines S."/>
            <person name="Holder M."/>
            <person name="Hume J."/>
            <person name="Jhangiani S.N."/>
            <person name="Joshi V."/>
            <person name="Khan Z.M."/>
            <person name="Jackson L."/>
            <person name="Kovar C."/>
            <person name="Kowis A."/>
            <person name="Lee S."/>
            <person name="Lewis L.R."/>
            <person name="Margolis J."/>
            <person name="Morgan M."/>
            <person name="Nazareth L.V."/>
            <person name="Nguyen N."/>
            <person name="Okwuonu G."/>
            <person name="Parker D."/>
            <person name="Richards S."/>
            <person name="Ruiz S.J."/>
            <person name="Santibanez J."/>
            <person name="Savard J."/>
            <person name="Scherer S.E."/>
            <person name="Schneider B."/>
            <person name="Sodergren E."/>
            <person name="Tautz D."/>
            <person name="Vattahil S."/>
            <person name="Villasana D."/>
            <person name="White C.S."/>
            <person name="Wright R."/>
            <person name="Park Y."/>
            <person name="Beeman R.W."/>
            <person name="Lord J."/>
            <person name="Oppert B."/>
            <person name="Lorenzen M."/>
            <person name="Brown S."/>
            <person name="Wang L."/>
            <person name="Savard J."/>
            <person name="Tautz D."/>
            <person name="Richards S."/>
            <person name="Weinstock G."/>
            <person name="Gibbs R.A."/>
            <person name="Liu Y."/>
            <person name="Worley K."/>
            <person name="Weinstock G."/>
            <person name="Elsik C.G."/>
            <person name="Reese J.T."/>
            <person name="Elhaik E."/>
            <person name="Landan G."/>
            <person name="Graur D."/>
            <person name="Arensburger P."/>
            <person name="Atkinson P."/>
            <person name="Beeman R.W."/>
            <person name="Beidler J."/>
            <person name="Brown S.J."/>
            <person name="Demuth J.P."/>
            <person name="Drury D.W."/>
            <person name="Du Y.Z."/>
            <person name="Fujiwara H."/>
            <person name="Lorenzen M."/>
            <person name="Maselli V."/>
            <person name="Osanai M."/>
            <person name="Park Y."/>
            <person name="Robertson H.M."/>
            <person name="Tu Z."/>
            <person name="Wang J.J."/>
            <person name="Wang S."/>
            <person name="Richards S."/>
            <person name="Song H."/>
            <person name="Zhang L."/>
            <person name="Sodergren E."/>
            <person name="Werner D."/>
            <person name="Stanke M."/>
            <person name="Morgenstern B."/>
            <person name="Solovyev V."/>
            <person name="Kosarev P."/>
            <person name="Brown G."/>
            <person name="Chen H.C."/>
            <person name="Ermolaeva O."/>
            <person name="Hlavina W."/>
            <person name="Kapustin Y."/>
            <person name="Kiryutin B."/>
            <person name="Kitts P."/>
            <person name="Maglott D."/>
            <person name="Pruitt K."/>
            <person name="Sapojnikov V."/>
            <person name="Souvorov A."/>
            <person name="Mackey A.J."/>
            <person name="Waterhouse R.M."/>
            <person name="Wyder S."/>
            <person name="Zdobnov E.M."/>
            <person name="Zdobnov E.M."/>
            <person name="Wyder S."/>
            <person name="Kriventseva E.V."/>
            <person name="Kadowaki T."/>
            <person name="Bork P."/>
            <person name="Aranda M."/>
            <person name="Bao R."/>
            <person name="Beermann A."/>
            <person name="Berns N."/>
            <person name="Bolognesi R."/>
            <person name="Bonneton F."/>
            <person name="Bopp D."/>
            <person name="Brown S.J."/>
            <person name="Bucher G."/>
            <person name="Butts T."/>
            <person name="Chaumot A."/>
            <person name="Denell R.E."/>
            <person name="Ferrier D.E."/>
            <person name="Friedrich M."/>
            <person name="Gordon C.M."/>
            <person name="Jindra M."/>
            <person name="Klingler M."/>
            <person name="Lan Q."/>
            <person name="Lattorff H.M."/>
            <person name="Laudet V."/>
            <person name="von Levetsow C."/>
            <person name="Liu Z."/>
            <person name="Lutz R."/>
            <person name="Lynch J.A."/>
            <person name="da Fonseca R.N."/>
            <person name="Posnien N."/>
            <person name="Reuter R."/>
            <person name="Roth S."/>
            <person name="Savard J."/>
            <person name="Schinko J.B."/>
            <person name="Schmitt C."/>
            <person name="Schoppmeier M."/>
            <person name="Schroder R."/>
            <person name="Shippy T.D."/>
            <person name="Simonnet F."/>
            <person name="Marques-Souza H."/>
            <person name="Tautz D."/>
            <person name="Tomoyasu Y."/>
            <person name="Trauner J."/>
            <person name="Van der Zee M."/>
            <person name="Vervoort M."/>
            <person name="Wittkopp N."/>
            <person name="Wimmer E.A."/>
            <person name="Yang X."/>
            <person name="Jones A.K."/>
            <person name="Sattelle D.B."/>
            <person name="Ebert P.R."/>
            <person name="Nelson D."/>
            <person name="Scott J.G."/>
            <person name="Beeman R.W."/>
            <person name="Muthukrishnan S."/>
            <person name="Kramer K.J."/>
            <person name="Arakane Y."/>
            <person name="Beeman R.W."/>
            <person name="Zhu Q."/>
            <person name="Hogenkamp D."/>
            <person name="Dixit R."/>
            <person name="Oppert B."/>
            <person name="Jiang H."/>
            <person name="Zou Z."/>
            <person name="Marshall J."/>
            <person name="Elpidina E."/>
            <person name="Vinokurov K."/>
            <person name="Oppert C."/>
            <person name="Zou Z."/>
            <person name="Evans J."/>
            <person name="Lu Z."/>
            <person name="Zhao P."/>
            <person name="Sumathipala N."/>
            <person name="Altincicek B."/>
            <person name="Vilcinskas A."/>
            <person name="Williams M."/>
            <person name="Hultmark D."/>
            <person name="Hetru C."/>
            <person name="Jiang H."/>
            <person name="Grimmelikhuijzen C.J."/>
            <person name="Hauser F."/>
            <person name="Cazzamali G."/>
            <person name="Williamson M."/>
            <person name="Park Y."/>
            <person name="Li B."/>
            <person name="Tanaka Y."/>
            <person name="Predel R."/>
            <person name="Neupert S."/>
            <person name="Schachtner J."/>
            <person name="Verleyen P."/>
            <person name="Raible F."/>
            <person name="Bork P."/>
            <person name="Friedrich M."/>
            <person name="Walden K.K."/>
            <person name="Robertson H.M."/>
            <person name="Angeli S."/>
            <person name="Foret S."/>
            <person name="Bucher G."/>
            <person name="Schuetz S."/>
            <person name="Maleszka R."/>
            <person name="Wimmer E.A."/>
            <person name="Beeman R.W."/>
            <person name="Lorenzen M."/>
            <person name="Tomoyasu Y."/>
            <person name="Miller S.C."/>
            <person name="Grossmann D."/>
            <person name="Bucher G."/>
        </authorList>
    </citation>
    <scope>NUCLEOTIDE SEQUENCE [LARGE SCALE GENOMIC DNA]</scope>
    <source>
        <strain evidence="7 8">Georgia GA2</strain>
    </source>
</reference>
<evidence type="ECO:0000256" key="1">
    <source>
        <dbReference type="ARBA" id="ARBA00004123"/>
    </source>
</evidence>
<gene>
    <name evidence="7" type="primary">AUGUSTUS-3.0.2_08959</name>
    <name evidence="7" type="ORF">TcasGA2_TC008959</name>
</gene>
<dbReference type="OrthoDB" id="10069709at2759"/>
<dbReference type="GO" id="GO:0005634">
    <property type="term" value="C:nucleus"/>
    <property type="evidence" value="ECO:0007669"/>
    <property type="project" value="UniProtKB-SubCell"/>
</dbReference>
<dbReference type="GO" id="GO:0000981">
    <property type="term" value="F:DNA-binding transcription factor activity, RNA polymerase II-specific"/>
    <property type="evidence" value="ECO:0000318"/>
    <property type="project" value="GO_Central"/>
</dbReference>
<dbReference type="eggNOG" id="KOG3712">
    <property type="taxonomic scope" value="Eukaryota"/>
</dbReference>
<feature type="compositionally biased region" description="Polar residues" evidence="5">
    <location>
        <begin position="630"/>
        <end position="651"/>
    </location>
</feature>
<evidence type="ECO:0000256" key="5">
    <source>
        <dbReference type="SAM" id="MobiDB-lite"/>
    </source>
</evidence>
<feature type="compositionally biased region" description="Low complexity" evidence="5">
    <location>
        <begin position="332"/>
        <end position="357"/>
    </location>
</feature>
<evidence type="ECO:0000313" key="7">
    <source>
        <dbReference type="EMBL" id="EFA06116.1"/>
    </source>
</evidence>
<dbReference type="PANTHER" id="PTHR12619">
    <property type="entry name" value="RFX TRANSCRIPTION FACTOR FAMILY"/>
    <property type="match status" value="1"/>
</dbReference>
<comment type="similarity">
    <text evidence="4">Belongs to the RFX family.</text>
</comment>
<feature type="region of interest" description="Disordered" evidence="5">
    <location>
        <begin position="587"/>
        <end position="670"/>
    </location>
</feature>
<dbReference type="AlphaFoldDB" id="D6WQ74"/>
<feature type="compositionally biased region" description="Basic and acidic residues" evidence="5">
    <location>
        <begin position="32"/>
        <end position="51"/>
    </location>
</feature>
<dbReference type="FunFam" id="1.10.10.10:FF:000128">
    <property type="entry name" value="DNA-binding protein RFX5 isoform X1"/>
    <property type="match status" value="1"/>
</dbReference>
<dbReference type="PhylomeDB" id="D6WQ74"/>
<organism evidence="7 8">
    <name type="scientific">Tribolium castaneum</name>
    <name type="common">Red flour beetle</name>
    <dbReference type="NCBI Taxonomy" id="7070"/>
    <lineage>
        <taxon>Eukaryota</taxon>
        <taxon>Metazoa</taxon>
        <taxon>Ecdysozoa</taxon>
        <taxon>Arthropoda</taxon>
        <taxon>Hexapoda</taxon>
        <taxon>Insecta</taxon>
        <taxon>Pterygota</taxon>
        <taxon>Neoptera</taxon>
        <taxon>Endopterygota</taxon>
        <taxon>Coleoptera</taxon>
        <taxon>Polyphaga</taxon>
        <taxon>Cucujiformia</taxon>
        <taxon>Tenebrionidae</taxon>
        <taxon>Tenebrionidae incertae sedis</taxon>
        <taxon>Tribolium</taxon>
    </lineage>
</organism>
<feature type="region of interest" description="Disordered" evidence="5">
    <location>
        <begin position="407"/>
        <end position="442"/>
    </location>
</feature>
<dbReference type="STRING" id="7070.D6WQ74"/>